<sequence>MWDSNSSRFKTKTTTEPPTHAARMHDLGILLNQFGTLAVDFRTEADLFKSTSSALQLAITQTVEMVNHREDAWRRRLEREAERRRAVERQLKSAQDAVSSRLNSYLTARRNAGVVRMGPGKAHQRSHSHGGQQQFGHLLPHSSTALTGKMFIVDEGGPDFAEGGSEYNVTEEHFYDAIDAQIDKMHQDEACLMALKSVGDKLRSADAMPPTHPLYPEVAKICEDRMGILRGGFPCSNGDVGSVNNGWTILAKQGEMTIYNREVESADGSYLDPLQAVHSVNNITAREMCDAFWDVQYRLDWEITVDQAPTVIEVCGDDTVLQYQVYKRVWPATQRDSLFWSHMRRLDSSQFPSEDVNSEGLVVLDTWMVVNFSTKYGEDRLPPGAKTPSFIRIEVDVEMFCQTLWRPPSDLDTTNLSAEEWDEIKSTKVSRDEVRCRLLYASQINPGGWAPAAVVRTMARREYPHFLERISNFVISQNAEKPLKF</sequence>
<dbReference type="InterPro" id="IPR002913">
    <property type="entry name" value="START_lipid-bd_dom"/>
</dbReference>
<feature type="domain" description="START" evidence="3">
    <location>
        <begin position="244"/>
        <end position="479"/>
    </location>
</feature>
<feature type="region of interest" description="Disordered" evidence="2">
    <location>
        <begin position="1"/>
        <end position="21"/>
    </location>
</feature>
<dbReference type="InterPro" id="IPR023393">
    <property type="entry name" value="START-like_dom_sf"/>
</dbReference>
<evidence type="ECO:0000313" key="4">
    <source>
        <dbReference type="WBParaSite" id="MCU_005638-RB"/>
    </source>
</evidence>
<proteinExistence type="predicted"/>
<dbReference type="AlphaFoldDB" id="A0A5K3F8V2"/>
<dbReference type="PANTHER" id="PTHR19308:SF53">
    <property type="entry name" value="CERAMIDE TRANSFER PROTEIN"/>
    <property type="match status" value="1"/>
</dbReference>
<feature type="compositionally biased region" description="Polar residues" evidence="2">
    <location>
        <begin position="1"/>
        <end position="17"/>
    </location>
</feature>
<reference evidence="4" key="1">
    <citation type="submission" date="2019-11" db="UniProtKB">
        <authorList>
            <consortium name="WormBaseParasite"/>
        </authorList>
    </citation>
    <scope>IDENTIFICATION</scope>
</reference>
<dbReference type="GO" id="GO:0005737">
    <property type="term" value="C:cytoplasm"/>
    <property type="evidence" value="ECO:0007669"/>
    <property type="project" value="UniProtKB-ARBA"/>
</dbReference>
<dbReference type="GO" id="GO:0008289">
    <property type="term" value="F:lipid binding"/>
    <property type="evidence" value="ECO:0007669"/>
    <property type="project" value="InterPro"/>
</dbReference>
<dbReference type="Pfam" id="PF01852">
    <property type="entry name" value="START"/>
    <property type="match status" value="1"/>
</dbReference>
<dbReference type="Gene3D" id="3.30.530.20">
    <property type="match status" value="1"/>
</dbReference>
<feature type="coiled-coil region" evidence="1">
    <location>
        <begin position="70"/>
        <end position="97"/>
    </location>
</feature>
<keyword evidence="1" id="KW-0175">Coiled coil</keyword>
<evidence type="ECO:0000256" key="2">
    <source>
        <dbReference type="SAM" id="MobiDB-lite"/>
    </source>
</evidence>
<accession>A0A5K3F8V2</accession>
<protein>
    <submittedName>
        <fullName evidence="4">START domain-containing protein</fullName>
    </submittedName>
</protein>
<organism evidence="4">
    <name type="scientific">Mesocestoides corti</name>
    <name type="common">Flatworm</name>
    <dbReference type="NCBI Taxonomy" id="53468"/>
    <lineage>
        <taxon>Eukaryota</taxon>
        <taxon>Metazoa</taxon>
        <taxon>Spiralia</taxon>
        <taxon>Lophotrochozoa</taxon>
        <taxon>Platyhelminthes</taxon>
        <taxon>Cestoda</taxon>
        <taxon>Eucestoda</taxon>
        <taxon>Cyclophyllidea</taxon>
        <taxon>Mesocestoididae</taxon>
        <taxon>Mesocestoides</taxon>
    </lineage>
</organism>
<dbReference type="GO" id="GO:0035621">
    <property type="term" value="P:ER to Golgi ceramide transport"/>
    <property type="evidence" value="ECO:0007669"/>
    <property type="project" value="TreeGrafter"/>
</dbReference>
<dbReference type="PROSITE" id="PS50848">
    <property type="entry name" value="START"/>
    <property type="match status" value="1"/>
</dbReference>
<dbReference type="WBParaSite" id="MCU_005638-RB">
    <property type="protein sequence ID" value="MCU_005638-RB"/>
    <property type="gene ID" value="MCU_005638"/>
</dbReference>
<dbReference type="PANTHER" id="PTHR19308">
    <property type="entry name" value="PHOSPHATIDYLCHOLINE TRANSFER PROTEIN"/>
    <property type="match status" value="1"/>
</dbReference>
<dbReference type="SUPFAM" id="SSF55961">
    <property type="entry name" value="Bet v1-like"/>
    <property type="match status" value="1"/>
</dbReference>
<evidence type="ECO:0000256" key="1">
    <source>
        <dbReference type="SAM" id="Coils"/>
    </source>
</evidence>
<evidence type="ECO:0000259" key="3">
    <source>
        <dbReference type="PROSITE" id="PS50848"/>
    </source>
</evidence>
<dbReference type="InterPro" id="IPR051213">
    <property type="entry name" value="START_lipid_transfer"/>
</dbReference>
<name>A0A5K3F8V2_MESCO</name>